<dbReference type="Pfam" id="PF13947">
    <property type="entry name" value="GUB_WAK_bind"/>
    <property type="match status" value="1"/>
</dbReference>
<evidence type="ECO:0000256" key="3">
    <source>
        <dbReference type="ARBA" id="ARBA00022692"/>
    </source>
</evidence>
<dbReference type="GO" id="GO:0005524">
    <property type="term" value="F:ATP binding"/>
    <property type="evidence" value="ECO:0007669"/>
    <property type="project" value="UniProtKB-UniRule"/>
</dbReference>
<evidence type="ECO:0000256" key="4">
    <source>
        <dbReference type="ARBA" id="ARBA00022729"/>
    </source>
</evidence>
<evidence type="ECO:0000313" key="11">
    <source>
        <dbReference type="EMBL" id="RVW87489.1"/>
    </source>
</evidence>
<dbReference type="Gene3D" id="3.30.200.20">
    <property type="entry name" value="Phosphorylase Kinase, domain 1"/>
    <property type="match status" value="1"/>
</dbReference>
<organism evidence="11 12">
    <name type="scientific">Vitis vinifera</name>
    <name type="common">Grape</name>
    <dbReference type="NCBI Taxonomy" id="29760"/>
    <lineage>
        <taxon>Eukaryota</taxon>
        <taxon>Viridiplantae</taxon>
        <taxon>Streptophyta</taxon>
        <taxon>Embryophyta</taxon>
        <taxon>Tracheophyta</taxon>
        <taxon>Spermatophyta</taxon>
        <taxon>Magnoliopsida</taxon>
        <taxon>eudicotyledons</taxon>
        <taxon>Gunneridae</taxon>
        <taxon>Pentapetalae</taxon>
        <taxon>rosids</taxon>
        <taxon>Vitales</taxon>
        <taxon>Vitaceae</taxon>
        <taxon>Viteae</taxon>
        <taxon>Vitis</taxon>
    </lineage>
</organism>
<keyword evidence="5" id="KW-1133">Transmembrane helix</keyword>
<keyword evidence="7" id="KW-0325">Glycoprotein</keyword>
<keyword evidence="8" id="KW-0067">ATP-binding</keyword>
<dbReference type="GO" id="GO:0030247">
    <property type="term" value="F:polysaccharide binding"/>
    <property type="evidence" value="ECO:0007669"/>
    <property type="project" value="InterPro"/>
</dbReference>
<dbReference type="Proteomes" id="UP000288805">
    <property type="component" value="Unassembled WGS sequence"/>
</dbReference>
<reference evidence="11 12" key="1">
    <citation type="journal article" date="2018" name="PLoS Genet.">
        <title>Population sequencing reveals clonal diversity and ancestral inbreeding in the grapevine cultivar Chardonnay.</title>
        <authorList>
            <person name="Roach M.J."/>
            <person name="Johnson D.L."/>
            <person name="Bohlmann J."/>
            <person name="van Vuuren H.J."/>
            <person name="Jones S.J."/>
            <person name="Pretorius I.S."/>
            <person name="Schmidt S.A."/>
            <person name="Borneman A.R."/>
        </authorList>
    </citation>
    <scope>NUCLEOTIDE SEQUENCE [LARGE SCALE GENOMIC DNA]</scope>
    <source>
        <strain evidence="12">cv. Chardonnay</strain>
        <tissue evidence="11">Leaf</tissue>
    </source>
</reference>
<sequence>MLRRIFILYPGFAALLLLLLVPITCKAKRNHRVCTSSCGNIHNISYPFRLKDDPRSCGESEYELAFRYMSLSDLENSCRVDLEVSVSTRGRKIDNSSCSGIHDGMLYGTDLQWCKCLSSVCPPCVAIVAVRTLFGSPCVVIFLIYKWRRNLSMYHAIEEFIQAQNNLTPIRYSYSNIKKMTKGFKEKLGEGGYGSVYKGKLRSGHFVAVKMMANSKANGQDFINEVATIGRIYHVNVV</sequence>
<evidence type="ECO:0000256" key="6">
    <source>
        <dbReference type="ARBA" id="ARBA00023136"/>
    </source>
</evidence>
<evidence type="ECO:0000259" key="10">
    <source>
        <dbReference type="PROSITE" id="PS50011"/>
    </source>
</evidence>
<evidence type="ECO:0000313" key="12">
    <source>
        <dbReference type="Proteomes" id="UP000288805"/>
    </source>
</evidence>
<dbReference type="PROSITE" id="PS00107">
    <property type="entry name" value="PROTEIN_KINASE_ATP"/>
    <property type="match status" value="1"/>
</dbReference>
<keyword evidence="2" id="KW-0723">Serine/threonine-protein kinase</keyword>
<accession>A0A438HSS7</accession>
<protein>
    <submittedName>
        <fullName evidence="11">Rust resistance kinase Lr10</fullName>
    </submittedName>
</protein>
<dbReference type="InterPro" id="IPR000719">
    <property type="entry name" value="Prot_kinase_dom"/>
</dbReference>
<keyword evidence="4 9" id="KW-0732">Signal</keyword>
<keyword evidence="3" id="KW-0812">Transmembrane</keyword>
<dbReference type="InterPro" id="IPR011009">
    <property type="entry name" value="Kinase-like_dom_sf"/>
</dbReference>
<evidence type="ECO:0000256" key="1">
    <source>
        <dbReference type="ARBA" id="ARBA00004479"/>
    </source>
</evidence>
<dbReference type="InterPro" id="IPR017441">
    <property type="entry name" value="Protein_kinase_ATP_BS"/>
</dbReference>
<dbReference type="InterPro" id="IPR025287">
    <property type="entry name" value="WAK_GUB"/>
</dbReference>
<dbReference type="PROSITE" id="PS50011">
    <property type="entry name" value="PROTEIN_KINASE_DOM"/>
    <property type="match status" value="1"/>
</dbReference>
<evidence type="ECO:0000256" key="2">
    <source>
        <dbReference type="ARBA" id="ARBA00022527"/>
    </source>
</evidence>
<keyword evidence="11" id="KW-0808">Transferase</keyword>
<comment type="subcellular location">
    <subcellularLocation>
        <location evidence="1">Membrane</location>
        <topology evidence="1">Single-pass type I membrane protein</topology>
    </subcellularLocation>
</comment>
<dbReference type="EMBL" id="QGNW01000183">
    <property type="protein sequence ID" value="RVW87489.1"/>
    <property type="molecule type" value="Genomic_DNA"/>
</dbReference>
<evidence type="ECO:0000256" key="8">
    <source>
        <dbReference type="PROSITE-ProRule" id="PRU10141"/>
    </source>
</evidence>
<dbReference type="GO" id="GO:0004674">
    <property type="term" value="F:protein serine/threonine kinase activity"/>
    <property type="evidence" value="ECO:0007669"/>
    <property type="project" value="UniProtKB-KW"/>
</dbReference>
<dbReference type="GO" id="GO:0016020">
    <property type="term" value="C:membrane"/>
    <property type="evidence" value="ECO:0007669"/>
    <property type="project" value="UniProtKB-SubCell"/>
</dbReference>
<keyword evidence="6" id="KW-0472">Membrane</keyword>
<dbReference type="AlphaFoldDB" id="A0A438HSS7"/>
<feature type="signal peptide" evidence="9">
    <location>
        <begin position="1"/>
        <end position="27"/>
    </location>
</feature>
<evidence type="ECO:0000256" key="9">
    <source>
        <dbReference type="SAM" id="SignalP"/>
    </source>
</evidence>
<comment type="caution">
    <text evidence="11">The sequence shown here is derived from an EMBL/GenBank/DDBJ whole genome shotgun (WGS) entry which is preliminary data.</text>
</comment>
<name>A0A438HSS7_VITVI</name>
<feature type="binding site" evidence="8">
    <location>
        <position position="210"/>
    </location>
    <ligand>
        <name>ATP</name>
        <dbReference type="ChEBI" id="CHEBI:30616"/>
    </ligand>
</feature>
<dbReference type="Pfam" id="PF07714">
    <property type="entry name" value="PK_Tyr_Ser-Thr"/>
    <property type="match status" value="1"/>
</dbReference>
<feature type="domain" description="Protein kinase" evidence="10">
    <location>
        <begin position="182"/>
        <end position="238"/>
    </location>
</feature>
<dbReference type="SUPFAM" id="SSF56112">
    <property type="entry name" value="Protein kinase-like (PK-like)"/>
    <property type="match status" value="1"/>
</dbReference>
<dbReference type="PANTHER" id="PTHR27009">
    <property type="entry name" value="RUST RESISTANCE KINASE LR10-RELATED"/>
    <property type="match status" value="1"/>
</dbReference>
<feature type="chain" id="PRO_5019176874" evidence="9">
    <location>
        <begin position="28"/>
        <end position="238"/>
    </location>
</feature>
<evidence type="ECO:0000256" key="7">
    <source>
        <dbReference type="ARBA" id="ARBA00023180"/>
    </source>
</evidence>
<proteinExistence type="predicted"/>
<dbReference type="InterPro" id="IPR045874">
    <property type="entry name" value="LRK10/LRL21-25-like"/>
</dbReference>
<keyword evidence="8" id="KW-0547">Nucleotide-binding</keyword>
<dbReference type="InterPro" id="IPR001245">
    <property type="entry name" value="Ser-Thr/Tyr_kinase_cat_dom"/>
</dbReference>
<gene>
    <name evidence="11" type="primary">LRK10_180</name>
    <name evidence="11" type="ORF">CK203_036266</name>
</gene>
<evidence type="ECO:0000256" key="5">
    <source>
        <dbReference type="ARBA" id="ARBA00022989"/>
    </source>
</evidence>
<keyword evidence="11" id="KW-0418">Kinase</keyword>